<evidence type="ECO:0000313" key="1">
    <source>
        <dbReference type="EMBL" id="KAI9918664.1"/>
    </source>
</evidence>
<sequence>MGKLSRRRVFIIERPTLREGNAEAPEGHQHLKGFEHMDEASNIVEYFGGEFHVVMVVVPLRIDFPSPAGTIAPQVLKKAQ</sequence>
<proteinExistence type="predicted"/>
<organism evidence="1 2">
    <name type="scientific">Peronosclerospora sorghi</name>
    <dbReference type="NCBI Taxonomy" id="230839"/>
    <lineage>
        <taxon>Eukaryota</taxon>
        <taxon>Sar</taxon>
        <taxon>Stramenopiles</taxon>
        <taxon>Oomycota</taxon>
        <taxon>Peronosporomycetes</taxon>
        <taxon>Peronosporales</taxon>
        <taxon>Peronosporaceae</taxon>
        <taxon>Peronosclerospora</taxon>
    </lineage>
</organism>
<protein>
    <submittedName>
        <fullName evidence="1">Uncharacterized protein</fullName>
    </submittedName>
</protein>
<accession>A0ACC0WKW9</accession>
<dbReference type="Proteomes" id="UP001163321">
    <property type="component" value="Chromosome 12"/>
</dbReference>
<comment type="caution">
    <text evidence="1">The sequence shown here is derived from an EMBL/GenBank/DDBJ whole genome shotgun (WGS) entry which is preliminary data.</text>
</comment>
<gene>
    <name evidence="1" type="ORF">PsorP6_011800</name>
</gene>
<evidence type="ECO:0000313" key="2">
    <source>
        <dbReference type="Proteomes" id="UP001163321"/>
    </source>
</evidence>
<name>A0ACC0WKW9_9STRA</name>
<dbReference type="EMBL" id="CM047591">
    <property type="protein sequence ID" value="KAI9918664.1"/>
    <property type="molecule type" value="Genomic_DNA"/>
</dbReference>
<reference evidence="1 2" key="1">
    <citation type="journal article" date="2022" name="bioRxiv">
        <title>The genome of the oomycete Peronosclerospora sorghi, a cosmopolitan pathogen of maize and sorghum, is inflated with dispersed pseudogenes.</title>
        <authorList>
            <person name="Fletcher K."/>
            <person name="Martin F."/>
            <person name="Isakeit T."/>
            <person name="Cavanaugh K."/>
            <person name="Magill C."/>
            <person name="Michelmore R."/>
        </authorList>
    </citation>
    <scope>NUCLEOTIDE SEQUENCE [LARGE SCALE GENOMIC DNA]</scope>
    <source>
        <strain evidence="1">P6</strain>
    </source>
</reference>
<keyword evidence="2" id="KW-1185">Reference proteome</keyword>